<dbReference type="InterPro" id="IPR001810">
    <property type="entry name" value="F-box_dom"/>
</dbReference>
<gene>
    <name evidence="2" type="ORF">K503DRAFT_220304</name>
</gene>
<proteinExistence type="predicted"/>
<reference evidence="2 3" key="1">
    <citation type="submission" date="2016-06" db="EMBL/GenBank/DDBJ databases">
        <title>Comparative genomics of the ectomycorrhizal sister species Rhizopogon vinicolor and Rhizopogon vesiculosus (Basidiomycota: Boletales) reveals a divergence of the mating type B locus.</title>
        <authorList>
            <consortium name="DOE Joint Genome Institute"/>
            <person name="Mujic A.B."/>
            <person name="Kuo A."/>
            <person name="Tritt A."/>
            <person name="Lipzen A."/>
            <person name="Chen C."/>
            <person name="Johnson J."/>
            <person name="Sharma A."/>
            <person name="Barry K."/>
            <person name="Grigoriev I.V."/>
            <person name="Spatafora J.W."/>
        </authorList>
    </citation>
    <scope>NUCLEOTIDE SEQUENCE [LARGE SCALE GENOMIC DNA]</scope>
    <source>
        <strain evidence="2 3">AM-OR11-026</strain>
    </source>
</reference>
<dbReference type="SUPFAM" id="SSF81383">
    <property type="entry name" value="F-box domain"/>
    <property type="match status" value="1"/>
</dbReference>
<dbReference type="OrthoDB" id="3229878at2759"/>
<dbReference type="CDD" id="cd09917">
    <property type="entry name" value="F-box_SF"/>
    <property type="match status" value="1"/>
</dbReference>
<evidence type="ECO:0000313" key="2">
    <source>
        <dbReference type="EMBL" id="OAX37658.1"/>
    </source>
</evidence>
<name>A0A1B7MYH1_9AGAM</name>
<organism evidence="2 3">
    <name type="scientific">Rhizopogon vinicolor AM-OR11-026</name>
    <dbReference type="NCBI Taxonomy" id="1314800"/>
    <lineage>
        <taxon>Eukaryota</taxon>
        <taxon>Fungi</taxon>
        <taxon>Dikarya</taxon>
        <taxon>Basidiomycota</taxon>
        <taxon>Agaricomycotina</taxon>
        <taxon>Agaricomycetes</taxon>
        <taxon>Agaricomycetidae</taxon>
        <taxon>Boletales</taxon>
        <taxon>Suillineae</taxon>
        <taxon>Rhizopogonaceae</taxon>
        <taxon>Rhizopogon</taxon>
    </lineage>
</organism>
<dbReference type="Proteomes" id="UP000092154">
    <property type="component" value="Unassembled WGS sequence"/>
</dbReference>
<keyword evidence="3" id="KW-1185">Reference proteome</keyword>
<dbReference type="AlphaFoldDB" id="A0A1B7MYH1"/>
<protein>
    <recommendedName>
        <fullName evidence="1">F-box domain-containing protein</fullName>
    </recommendedName>
</protein>
<evidence type="ECO:0000259" key="1">
    <source>
        <dbReference type="Pfam" id="PF00646"/>
    </source>
</evidence>
<dbReference type="EMBL" id="KV448339">
    <property type="protein sequence ID" value="OAX37658.1"/>
    <property type="molecule type" value="Genomic_DNA"/>
</dbReference>
<dbReference type="InterPro" id="IPR036047">
    <property type="entry name" value="F-box-like_dom_sf"/>
</dbReference>
<sequence>MGTRGYIVHRYRDMYLIKYNHHDSYPEVLGVETLDTIRYPNAITSKRRQLGEILDKLDDQYESDEDDDFGVKLSKHRPANDLFIEWIYEIDLDRNIFHINGIPFFDLECLPDTAAFLEYVSGDHYGHTTCPPTCPPEQKYKRPAPPIVDDFEVATYQSLVCTGTEVALSDLLAISDVLSPDEHVRVSLLETMIGQCMARPDVAAIIQDLWLVPGPRQLTDDFWLTAFSMANITFLPQMFDSGVIFHPAPAREEFTWVRKDTVLYISTHLDNERCLNASLSRLINVILEQKDNAGDYFGVAFSIFHCAVVRVVKDAHSMTFSHTTALEFLPSFYADSPSTPGITALARLGYRIDPELFVRATEIFRRPGAGGNERHTDDGTPLAQGADNVSPTIGCPMLPPELWQEVALNLHLPDLLTFGLVSKSCRELASMVLRYPHICGYRLVTIAKEKPERMMNGYLYLRVSCFSTKRAGIPATVLVGMGSDRWGPGSRIGIDIPFCYPHTTIHVRVSAEVQPQAAAKEKALTSLEMEIKMRALRVQHDSRHELPKLPGV</sequence>
<dbReference type="InParanoid" id="A0A1B7MYH1"/>
<dbReference type="Pfam" id="PF00646">
    <property type="entry name" value="F-box"/>
    <property type="match status" value="1"/>
</dbReference>
<feature type="domain" description="F-box" evidence="1">
    <location>
        <begin position="398"/>
        <end position="435"/>
    </location>
</feature>
<accession>A0A1B7MYH1</accession>
<dbReference type="STRING" id="1314800.A0A1B7MYH1"/>
<evidence type="ECO:0000313" key="3">
    <source>
        <dbReference type="Proteomes" id="UP000092154"/>
    </source>
</evidence>